<evidence type="ECO:0000313" key="2">
    <source>
        <dbReference type="EMBL" id="RKP07741.1"/>
    </source>
</evidence>
<gene>
    <name evidence="2" type="ORF">THASP1DRAFT_30447</name>
</gene>
<dbReference type="AlphaFoldDB" id="A0A4P9XQH6"/>
<feature type="compositionally biased region" description="Low complexity" evidence="1">
    <location>
        <begin position="66"/>
        <end position="84"/>
    </location>
</feature>
<accession>A0A4P9XQH6</accession>
<feature type="region of interest" description="Disordered" evidence="1">
    <location>
        <begin position="127"/>
        <end position="215"/>
    </location>
</feature>
<dbReference type="EMBL" id="KZ992678">
    <property type="protein sequence ID" value="RKP07741.1"/>
    <property type="molecule type" value="Genomic_DNA"/>
</dbReference>
<feature type="region of interest" description="Disordered" evidence="1">
    <location>
        <begin position="66"/>
        <end position="95"/>
    </location>
</feature>
<feature type="compositionally biased region" description="Basic and acidic residues" evidence="1">
    <location>
        <begin position="183"/>
        <end position="197"/>
    </location>
</feature>
<dbReference type="Proteomes" id="UP000271241">
    <property type="component" value="Unassembled WGS sequence"/>
</dbReference>
<protein>
    <submittedName>
        <fullName evidence="2">Uncharacterized protein</fullName>
    </submittedName>
</protein>
<keyword evidence="3" id="KW-1185">Reference proteome</keyword>
<proteinExistence type="predicted"/>
<name>A0A4P9XQH6_9FUNG</name>
<feature type="compositionally biased region" description="Acidic residues" evidence="1">
    <location>
        <begin position="150"/>
        <end position="161"/>
    </location>
</feature>
<dbReference type="OrthoDB" id="10552537at2759"/>
<organism evidence="2 3">
    <name type="scientific">Thamnocephalis sphaerospora</name>
    <dbReference type="NCBI Taxonomy" id="78915"/>
    <lineage>
        <taxon>Eukaryota</taxon>
        <taxon>Fungi</taxon>
        <taxon>Fungi incertae sedis</taxon>
        <taxon>Zoopagomycota</taxon>
        <taxon>Zoopagomycotina</taxon>
        <taxon>Zoopagomycetes</taxon>
        <taxon>Zoopagales</taxon>
        <taxon>Sigmoideomycetaceae</taxon>
        <taxon>Thamnocephalis</taxon>
    </lineage>
</organism>
<evidence type="ECO:0000256" key="1">
    <source>
        <dbReference type="SAM" id="MobiDB-lite"/>
    </source>
</evidence>
<sequence length="215" mass="23001">MEHTTEHTMEHTMADAHVLPILTTDLMDKDTAEHAVRGHVSMDIPSIAEEPAHASATFMDEATGLAPEAAETSESLSAEAAEAADATEEGRKGSVTLKKRMSARFMKMGGSIQELFGKAFRSERLQQAGRRRQENGTTILSGGTPPNEISAEDGSLEDASEPAEPAAASEECEVAHTEMPAEISKETEKVEDAEHILDPISLLDDDDDKGKEGSA</sequence>
<reference evidence="3" key="1">
    <citation type="journal article" date="2018" name="Nat. Microbiol.">
        <title>Leveraging single-cell genomics to expand the fungal tree of life.</title>
        <authorList>
            <person name="Ahrendt S.R."/>
            <person name="Quandt C.A."/>
            <person name="Ciobanu D."/>
            <person name="Clum A."/>
            <person name="Salamov A."/>
            <person name="Andreopoulos B."/>
            <person name="Cheng J.F."/>
            <person name="Woyke T."/>
            <person name="Pelin A."/>
            <person name="Henrissat B."/>
            <person name="Reynolds N.K."/>
            <person name="Benny G.L."/>
            <person name="Smith M.E."/>
            <person name="James T.Y."/>
            <person name="Grigoriev I.V."/>
        </authorList>
    </citation>
    <scope>NUCLEOTIDE SEQUENCE [LARGE SCALE GENOMIC DNA]</scope>
    <source>
        <strain evidence="3">RSA 1356</strain>
    </source>
</reference>
<evidence type="ECO:0000313" key="3">
    <source>
        <dbReference type="Proteomes" id="UP000271241"/>
    </source>
</evidence>